<dbReference type="Proteomes" id="UP000184048">
    <property type="component" value="Unassembled WGS sequence"/>
</dbReference>
<dbReference type="AlphaFoldDB" id="A0A1M5BSE7"/>
<accession>A0A1M5BSE7</accession>
<organism evidence="1 2">
    <name type="scientific">Flavisolibacter ginsengisoli DSM 18119</name>
    <dbReference type="NCBI Taxonomy" id="1121884"/>
    <lineage>
        <taxon>Bacteria</taxon>
        <taxon>Pseudomonadati</taxon>
        <taxon>Bacteroidota</taxon>
        <taxon>Chitinophagia</taxon>
        <taxon>Chitinophagales</taxon>
        <taxon>Chitinophagaceae</taxon>
        <taxon>Flavisolibacter</taxon>
    </lineage>
</organism>
<dbReference type="PROSITE" id="PS51257">
    <property type="entry name" value="PROKAR_LIPOPROTEIN"/>
    <property type="match status" value="1"/>
</dbReference>
<dbReference type="STRING" id="1121884.SAMN02745131_02652"/>
<proteinExistence type="predicted"/>
<gene>
    <name evidence="1" type="ORF">SAMN02745131_02652</name>
</gene>
<dbReference type="EMBL" id="FQUU01000011">
    <property type="protein sequence ID" value="SHF45281.1"/>
    <property type="molecule type" value="Genomic_DNA"/>
</dbReference>
<name>A0A1M5BSE7_9BACT</name>
<evidence type="ECO:0000313" key="2">
    <source>
        <dbReference type="Proteomes" id="UP000184048"/>
    </source>
</evidence>
<reference evidence="1 2" key="1">
    <citation type="submission" date="2016-11" db="EMBL/GenBank/DDBJ databases">
        <authorList>
            <person name="Jaros S."/>
            <person name="Januszkiewicz K."/>
            <person name="Wedrychowicz H."/>
        </authorList>
    </citation>
    <scope>NUCLEOTIDE SEQUENCE [LARGE SCALE GENOMIC DNA]</scope>
    <source>
        <strain evidence="1 2">DSM 18119</strain>
    </source>
</reference>
<evidence type="ECO:0008006" key="3">
    <source>
        <dbReference type="Google" id="ProtNLM"/>
    </source>
</evidence>
<keyword evidence="2" id="KW-1185">Reference proteome</keyword>
<evidence type="ECO:0000313" key="1">
    <source>
        <dbReference type="EMBL" id="SHF45281.1"/>
    </source>
</evidence>
<sequence>MKTKCHLLFGLTALLASCTLTTTRMKDPIFIDSGKVEKELTSMVRAEHINLAGKEITSNGKTSTELEVAITNGTNVPKGDNERKSLEKSIAASVKNNLKDPNAYEKYTVLFVTKETSGAVTKRNWVGDVFSVKEL</sequence>
<protein>
    <recommendedName>
        <fullName evidence="3">Lipoprotein</fullName>
    </recommendedName>
</protein>